<evidence type="ECO:0000259" key="2">
    <source>
        <dbReference type="SMART" id="SM00575"/>
    </source>
</evidence>
<dbReference type="SMART" id="SM00575">
    <property type="entry name" value="ZnF_PMZ"/>
    <property type="match status" value="1"/>
</dbReference>
<organism evidence="3 4">
    <name type="scientific">Canna indica</name>
    <name type="common">Indian-shot</name>
    <dbReference type="NCBI Taxonomy" id="4628"/>
    <lineage>
        <taxon>Eukaryota</taxon>
        <taxon>Viridiplantae</taxon>
        <taxon>Streptophyta</taxon>
        <taxon>Embryophyta</taxon>
        <taxon>Tracheophyta</taxon>
        <taxon>Spermatophyta</taxon>
        <taxon>Magnoliopsida</taxon>
        <taxon>Liliopsida</taxon>
        <taxon>Zingiberales</taxon>
        <taxon>Cannaceae</taxon>
        <taxon>Canna</taxon>
    </lineage>
</organism>
<reference evidence="3 4" key="1">
    <citation type="submission" date="2023-10" db="EMBL/GenBank/DDBJ databases">
        <title>Chromosome-scale genome assembly provides insights into flower coloration mechanisms of Canna indica.</title>
        <authorList>
            <person name="Li C."/>
        </authorList>
    </citation>
    <scope>NUCLEOTIDE SEQUENCE [LARGE SCALE GENOMIC DNA]</scope>
    <source>
        <tissue evidence="3">Flower</tissue>
    </source>
</reference>
<sequence length="495" mass="56870">MAMDFQSKFYISIVRVKWYRVRSYTLEKLRDSVEDHYALLGPYLAELQKKNQANLFNIVCDREFTGAPPVFKRLYIGFDALKKGFLHGCRPIVEFDGCFLKTFLDGQLLSAIGIDRNNQMILIAWAVVKGENYDAWRWFLGLFFDDLEISQGYGWTFISDQQKAHVSTIFKSDNVTNNISETFNAYILKAWSKPIVDMLEEIRRMLMQRMYMKREMVSKWSGDICPNIRMKLEKSKDESRYCIVTPSDNLKFEVQYMGKIHIINLGNQTCICRRWDLSGILCNHSVSCINWMKEDPKTYISDYFKRDAYLKTYEFFLEPLIGKDTWSVVDAPHVLPPHVKKMPERPKKVRRREVHEDDSNTTRYSKHGSIIKRQICFLECHNRRSCPLRTRGASTHVEEGQTSHPNRGRGRRGRGKGGRGRGRGEETQSNIIHVEADVPSTSSGRGRGRASTSGAGGRGRSSTSSGRGGGRASTAMHRERAMALQGFGVFTREET</sequence>
<accession>A0AAQ3QF53</accession>
<dbReference type="Pfam" id="PF10551">
    <property type="entry name" value="MULE"/>
    <property type="match status" value="1"/>
</dbReference>
<feature type="compositionally biased region" description="Basic residues" evidence="1">
    <location>
        <begin position="406"/>
        <end position="421"/>
    </location>
</feature>
<proteinExistence type="predicted"/>
<feature type="region of interest" description="Disordered" evidence="1">
    <location>
        <begin position="391"/>
        <end position="495"/>
    </location>
</feature>
<dbReference type="PANTHER" id="PTHR31973">
    <property type="entry name" value="POLYPROTEIN, PUTATIVE-RELATED"/>
    <property type="match status" value="1"/>
</dbReference>
<dbReference type="GO" id="GO:0008270">
    <property type="term" value="F:zinc ion binding"/>
    <property type="evidence" value="ECO:0007669"/>
    <property type="project" value="InterPro"/>
</dbReference>
<evidence type="ECO:0000313" key="3">
    <source>
        <dbReference type="EMBL" id="WOL08714.1"/>
    </source>
</evidence>
<keyword evidence="4" id="KW-1185">Reference proteome</keyword>
<evidence type="ECO:0000313" key="4">
    <source>
        <dbReference type="Proteomes" id="UP001327560"/>
    </source>
</evidence>
<dbReference type="Proteomes" id="UP001327560">
    <property type="component" value="Chromosome 5"/>
</dbReference>
<dbReference type="InterPro" id="IPR006564">
    <property type="entry name" value="Znf_PMZ"/>
</dbReference>
<dbReference type="PANTHER" id="PTHR31973:SF187">
    <property type="entry name" value="MUTATOR TRANSPOSASE MUDRA PROTEIN"/>
    <property type="match status" value="1"/>
</dbReference>
<dbReference type="InterPro" id="IPR018289">
    <property type="entry name" value="MULE_transposase_dom"/>
</dbReference>
<feature type="compositionally biased region" description="Low complexity" evidence="1">
    <location>
        <begin position="440"/>
        <end position="453"/>
    </location>
</feature>
<evidence type="ECO:0000256" key="1">
    <source>
        <dbReference type="SAM" id="MobiDB-lite"/>
    </source>
</evidence>
<gene>
    <name evidence="3" type="ORF">Cni_G17467</name>
</gene>
<feature type="region of interest" description="Disordered" evidence="1">
    <location>
        <begin position="339"/>
        <end position="365"/>
    </location>
</feature>
<feature type="domain" description="Zinc finger PMZ-type" evidence="2">
    <location>
        <begin position="268"/>
        <end position="295"/>
    </location>
</feature>
<dbReference type="EMBL" id="CP136894">
    <property type="protein sequence ID" value="WOL08714.1"/>
    <property type="molecule type" value="Genomic_DNA"/>
</dbReference>
<name>A0AAQ3QF53_9LILI</name>
<protein>
    <recommendedName>
        <fullName evidence="2">Zinc finger PMZ-type domain-containing protein</fullName>
    </recommendedName>
</protein>
<dbReference type="AlphaFoldDB" id="A0AAQ3QF53"/>